<gene>
    <name evidence="1" type="ORF">ATT75_15965</name>
</gene>
<protein>
    <submittedName>
        <fullName evidence="1">Uncharacterized protein</fullName>
    </submittedName>
</protein>
<evidence type="ECO:0000313" key="1">
    <source>
        <dbReference type="EMBL" id="ECX6034252.1"/>
    </source>
</evidence>
<accession>A0A619AFG2</accession>
<proteinExistence type="predicted"/>
<sequence length="101" mass="11692">MGNGIKFPFRLRCNYDSLFYNYQKDKFILLRSAYGQATEIYESGRLNQALLSFSFILKECEVSLVLLDSVSDLYIQTASLISDIKESISECEDFMRKFACQ</sequence>
<dbReference type="AlphaFoldDB" id="A0A619AFG2"/>
<organism evidence="1">
    <name type="scientific">Salmonella enterica subsp. enterica serovar Panama</name>
    <dbReference type="NCBI Taxonomy" id="29472"/>
    <lineage>
        <taxon>Bacteria</taxon>
        <taxon>Pseudomonadati</taxon>
        <taxon>Pseudomonadota</taxon>
        <taxon>Gammaproteobacteria</taxon>
        <taxon>Enterobacterales</taxon>
        <taxon>Enterobacteriaceae</taxon>
        <taxon>Salmonella</taxon>
    </lineage>
</organism>
<name>A0A619AFG2_SALET</name>
<dbReference type="EMBL" id="AAKZQX010000024">
    <property type="protein sequence ID" value="ECX6034252.1"/>
    <property type="molecule type" value="Genomic_DNA"/>
</dbReference>
<comment type="caution">
    <text evidence="1">The sequence shown here is derived from an EMBL/GenBank/DDBJ whole genome shotgun (WGS) entry which is preliminary data.</text>
</comment>
<reference evidence="1" key="1">
    <citation type="submission" date="2018-07" db="EMBL/GenBank/DDBJ databases">
        <authorList>
            <consortium name="PulseNet: The National Subtyping Network for Foodborne Disease Surveillance"/>
            <person name="Tarr C.L."/>
            <person name="Trees E."/>
            <person name="Katz L.S."/>
            <person name="Carleton-Romer H.A."/>
            <person name="Stroika S."/>
            <person name="Kucerova Z."/>
            <person name="Roache K.F."/>
            <person name="Sabol A.L."/>
            <person name="Besser J."/>
            <person name="Gerner-Smidt P."/>
        </authorList>
    </citation>
    <scope>NUCLEOTIDE SEQUENCE</scope>
    <source>
        <strain evidence="1">PNUSAS001246</strain>
    </source>
</reference>